<gene>
    <name evidence="2" type="ORF">QFZ53_001200</name>
</gene>
<sequence length="249" mass="26072">MSAAVTTIEVDAAEHRASVRLSTAQLAPRLISRSSRAASVALVAAGALLLPGDQVAIRIRVGAGCLLRLEDIGGTVAYGGRPERSRWVADIELEEGAALVWAAKPLIVADGAEVVRTTRARIADSAALLIRETTVLGRSGERGGTIRSRTMVDRGRHPLLAEGLHASGAAPQPGVLGAHSVFDAVVLAGIRPVVQTPGTMMLEGPGAVSRHLGSHTHESPLGALSHRWTDELAAAWAARQENTYDPAHR</sequence>
<keyword evidence="3" id="KW-1185">Reference proteome</keyword>
<dbReference type="Pfam" id="PF01774">
    <property type="entry name" value="UreD"/>
    <property type="match status" value="1"/>
</dbReference>
<dbReference type="RefSeq" id="WP_307294597.1">
    <property type="nucleotide sequence ID" value="NZ_JAUSXV010000001.1"/>
</dbReference>
<accession>A0AAW8EVX1</accession>
<name>A0AAW8EVX1_9MICO</name>
<dbReference type="InterPro" id="IPR002669">
    <property type="entry name" value="UreD"/>
</dbReference>
<proteinExistence type="predicted"/>
<dbReference type="EMBL" id="JAUSXV010000001">
    <property type="protein sequence ID" value="MDQ0647004.1"/>
    <property type="molecule type" value="Genomic_DNA"/>
</dbReference>
<dbReference type="GO" id="GO:0016151">
    <property type="term" value="F:nickel cation binding"/>
    <property type="evidence" value="ECO:0007669"/>
    <property type="project" value="InterPro"/>
</dbReference>
<dbReference type="AlphaFoldDB" id="A0AAW8EVX1"/>
<evidence type="ECO:0000313" key="2">
    <source>
        <dbReference type="EMBL" id="MDQ0647004.1"/>
    </source>
</evidence>
<protein>
    <submittedName>
        <fullName evidence="2">Urease accessory protein</fullName>
    </submittedName>
</protein>
<evidence type="ECO:0000313" key="3">
    <source>
        <dbReference type="Proteomes" id="UP001244427"/>
    </source>
</evidence>
<reference evidence="2 3" key="1">
    <citation type="submission" date="2023-07" db="EMBL/GenBank/DDBJ databases">
        <title>Comparative genomics of wheat-associated soil bacteria to identify genetic determinants of phenazine resistance.</title>
        <authorList>
            <person name="Mouncey N."/>
        </authorList>
    </citation>
    <scope>NUCLEOTIDE SEQUENCE [LARGE SCALE GENOMIC DNA]</scope>
    <source>
        <strain evidence="2 3">W4I9-1</strain>
    </source>
</reference>
<dbReference type="Proteomes" id="UP001244427">
    <property type="component" value="Unassembled WGS sequence"/>
</dbReference>
<comment type="caution">
    <text evidence="2">The sequence shown here is derived from an EMBL/GenBank/DDBJ whole genome shotgun (WGS) entry which is preliminary data.</text>
</comment>
<evidence type="ECO:0000256" key="1">
    <source>
        <dbReference type="ARBA" id="ARBA00023186"/>
    </source>
</evidence>
<organism evidence="2 3">
    <name type="scientific">Microbacterium natoriense</name>
    <dbReference type="NCBI Taxonomy" id="284570"/>
    <lineage>
        <taxon>Bacteria</taxon>
        <taxon>Bacillati</taxon>
        <taxon>Actinomycetota</taxon>
        <taxon>Actinomycetes</taxon>
        <taxon>Micrococcales</taxon>
        <taxon>Microbacteriaceae</taxon>
        <taxon>Microbacterium</taxon>
    </lineage>
</organism>
<keyword evidence="1" id="KW-0143">Chaperone</keyword>